<gene>
    <name evidence="1" type="ORF">nbrc107696_36730</name>
</gene>
<accession>A0A7I9VD44</accession>
<evidence type="ECO:0000313" key="1">
    <source>
        <dbReference type="EMBL" id="GEE03227.1"/>
    </source>
</evidence>
<name>A0A7I9VD44_9ACTN</name>
<keyword evidence="2" id="KW-1185">Reference proteome</keyword>
<proteinExistence type="predicted"/>
<dbReference type="OrthoDB" id="188274at2"/>
<evidence type="ECO:0000313" key="2">
    <source>
        <dbReference type="Proteomes" id="UP000444960"/>
    </source>
</evidence>
<evidence type="ECO:0008006" key="3">
    <source>
        <dbReference type="Google" id="ProtNLM"/>
    </source>
</evidence>
<dbReference type="AlphaFoldDB" id="A0A7I9VD44"/>
<protein>
    <recommendedName>
        <fullName evidence="3">SWIM-type domain-containing protein</fullName>
    </recommendedName>
</protein>
<dbReference type="Proteomes" id="UP000444960">
    <property type="component" value="Unassembled WGS sequence"/>
</dbReference>
<sequence length="180" mass="19538">MTNPNAEYGYTRWGRDFLRLVEPTSITRPEPMLPRARSLARTAVSAVVVEGRLIRGTVARGGSASVAYLEFAPMERAVADRLTSIVGPSPTAAALTDDAHRALACTPELTVVDCSCSARTARCIHVLTLLYETVRRVDENPVVALQLTGFHDASDAPVESSAIPRWTPLSALDPQRFYDA</sequence>
<dbReference type="RefSeq" id="WP_161896767.1">
    <property type="nucleotide sequence ID" value="NZ_BJOV01000005.1"/>
</dbReference>
<organism evidence="1 2">
    <name type="scientific">Gordonia spumicola</name>
    <dbReference type="NCBI Taxonomy" id="589161"/>
    <lineage>
        <taxon>Bacteria</taxon>
        <taxon>Bacillati</taxon>
        <taxon>Actinomycetota</taxon>
        <taxon>Actinomycetes</taxon>
        <taxon>Mycobacteriales</taxon>
        <taxon>Gordoniaceae</taxon>
        <taxon>Gordonia</taxon>
    </lineage>
</organism>
<dbReference type="EMBL" id="BJOV01000005">
    <property type="protein sequence ID" value="GEE03227.1"/>
    <property type="molecule type" value="Genomic_DNA"/>
</dbReference>
<reference evidence="2" key="1">
    <citation type="submission" date="2019-06" db="EMBL/GenBank/DDBJ databases">
        <title>Gordonia isolated from sludge of a wastewater treatment plant.</title>
        <authorList>
            <person name="Tamura T."/>
            <person name="Aoyama K."/>
            <person name="Kang Y."/>
            <person name="Saito S."/>
            <person name="Akiyama N."/>
            <person name="Yazawa K."/>
            <person name="Gonoi T."/>
            <person name="Mikami Y."/>
        </authorList>
    </citation>
    <scope>NUCLEOTIDE SEQUENCE [LARGE SCALE GENOMIC DNA]</scope>
    <source>
        <strain evidence="2">NBRC 107696</strain>
    </source>
</reference>
<comment type="caution">
    <text evidence="1">The sequence shown here is derived from an EMBL/GenBank/DDBJ whole genome shotgun (WGS) entry which is preliminary data.</text>
</comment>